<name>A0ABV4ZJ87_9ACTN</name>
<evidence type="ECO:0000313" key="3">
    <source>
        <dbReference type="Proteomes" id="UP001577267"/>
    </source>
</evidence>
<dbReference type="RefSeq" id="WP_375062212.1">
    <property type="nucleotide sequence ID" value="NZ_JBHGBT010000005.1"/>
</dbReference>
<dbReference type="InterPro" id="IPR007278">
    <property type="entry name" value="DUF397"/>
</dbReference>
<sequence length="73" mass="7381">MALPAAPLGGEWRKSSYSAGNGNACVRLRLIDGGVAVGDSKRPDLAPLRCTRAAVAAFLQAATAAALVQSGSR</sequence>
<comment type="caution">
    <text evidence="2">The sequence shown here is derived from an EMBL/GenBank/DDBJ whole genome shotgun (WGS) entry which is preliminary data.</text>
</comment>
<dbReference type="Pfam" id="PF04149">
    <property type="entry name" value="DUF397"/>
    <property type="match status" value="1"/>
</dbReference>
<evidence type="ECO:0000259" key="1">
    <source>
        <dbReference type="Pfam" id="PF04149"/>
    </source>
</evidence>
<proteinExistence type="predicted"/>
<dbReference type="Proteomes" id="UP001577267">
    <property type="component" value="Unassembled WGS sequence"/>
</dbReference>
<feature type="domain" description="DUF397" evidence="1">
    <location>
        <begin position="11"/>
        <end position="62"/>
    </location>
</feature>
<keyword evidence="3" id="KW-1185">Reference proteome</keyword>
<reference evidence="2 3" key="1">
    <citation type="submission" date="2024-09" db="EMBL/GenBank/DDBJ databases">
        <title>Draft genome sequence of multifaceted antimicrobials producing Streptomyces sp. strain FH1.</title>
        <authorList>
            <person name="Hassan F."/>
            <person name="Ali H."/>
            <person name="Hassan N."/>
            <person name="Nawaz A."/>
        </authorList>
    </citation>
    <scope>NUCLEOTIDE SEQUENCE [LARGE SCALE GENOMIC DNA]</scope>
    <source>
        <strain evidence="2 3">FH1</strain>
    </source>
</reference>
<accession>A0ABV4ZJ87</accession>
<gene>
    <name evidence="2" type="ORF">ACE11A_07420</name>
</gene>
<dbReference type="EMBL" id="JBHGBT010000005">
    <property type="protein sequence ID" value="MFB4194181.1"/>
    <property type="molecule type" value="Genomic_DNA"/>
</dbReference>
<protein>
    <submittedName>
        <fullName evidence="2">DUF397 domain-containing protein</fullName>
    </submittedName>
</protein>
<evidence type="ECO:0000313" key="2">
    <source>
        <dbReference type="EMBL" id="MFB4194181.1"/>
    </source>
</evidence>
<organism evidence="2 3">
    <name type="scientific">Streptomyces carpaticus</name>
    <dbReference type="NCBI Taxonomy" id="285558"/>
    <lineage>
        <taxon>Bacteria</taxon>
        <taxon>Bacillati</taxon>
        <taxon>Actinomycetota</taxon>
        <taxon>Actinomycetes</taxon>
        <taxon>Kitasatosporales</taxon>
        <taxon>Streptomycetaceae</taxon>
        <taxon>Streptomyces</taxon>
    </lineage>
</organism>